<protein>
    <submittedName>
        <fullName evidence="1">Uncharacterized protein</fullName>
    </submittedName>
</protein>
<dbReference type="AlphaFoldDB" id="A0AAN7UWA0"/>
<comment type="caution">
    <text evidence="1">The sequence shown here is derived from an EMBL/GenBank/DDBJ whole genome shotgun (WGS) entry which is preliminary data.</text>
</comment>
<evidence type="ECO:0000313" key="2">
    <source>
        <dbReference type="Proteomes" id="UP001305414"/>
    </source>
</evidence>
<name>A0AAN7UWA0_9PEZI</name>
<sequence>MYGTLRVYDGGTQPPVGVLRRPLFVTDGIPNMLLKTALDSYTTYQNPVLATHELAAVQFDVNDGYEDGLPEAMAL</sequence>
<accession>A0AAN7UWA0</accession>
<evidence type="ECO:0000313" key="1">
    <source>
        <dbReference type="EMBL" id="KAK5634488.1"/>
    </source>
</evidence>
<proteinExistence type="predicted"/>
<reference evidence="1 2" key="1">
    <citation type="submission" date="2023-10" db="EMBL/GenBank/DDBJ databases">
        <title>Draft genome sequence of Xylaria bambusicola isolate GMP-LS, the root and basal stem rot pathogen of sugarcane in Indonesia.</title>
        <authorList>
            <person name="Selvaraj P."/>
            <person name="Muralishankar V."/>
            <person name="Muruganantham S."/>
            <person name="Sp S."/>
            <person name="Haryani S."/>
            <person name="Lau K.J.X."/>
            <person name="Naqvi N.I."/>
        </authorList>
    </citation>
    <scope>NUCLEOTIDE SEQUENCE [LARGE SCALE GENOMIC DNA]</scope>
    <source>
        <strain evidence="1">GMP-LS</strain>
    </source>
</reference>
<keyword evidence="2" id="KW-1185">Reference proteome</keyword>
<organism evidence="1 2">
    <name type="scientific">Xylaria bambusicola</name>
    <dbReference type="NCBI Taxonomy" id="326684"/>
    <lineage>
        <taxon>Eukaryota</taxon>
        <taxon>Fungi</taxon>
        <taxon>Dikarya</taxon>
        <taxon>Ascomycota</taxon>
        <taxon>Pezizomycotina</taxon>
        <taxon>Sordariomycetes</taxon>
        <taxon>Xylariomycetidae</taxon>
        <taxon>Xylariales</taxon>
        <taxon>Xylariaceae</taxon>
        <taxon>Xylaria</taxon>
    </lineage>
</organism>
<gene>
    <name evidence="1" type="ORF">RRF57_010201</name>
</gene>
<dbReference type="Proteomes" id="UP001305414">
    <property type="component" value="Unassembled WGS sequence"/>
</dbReference>
<dbReference type="EMBL" id="JAWHQM010000042">
    <property type="protein sequence ID" value="KAK5634488.1"/>
    <property type="molecule type" value="Genomic_DNA"/>
</dbReference>